<dbReference type="OrthoDB" id="5413827at2759"/>
<dbReference type="EMBL" id="ML977584">
    <property type="protein sequence ID" value="KAF2001224.1"/>
    <property type="molecule type" value="Genomic_DNA"/>
</dbReference>
<dbReference type="AlphaFoldDB" id="A0A6A5WJV8"/>
<feature type="region of interest" description="Disordered" evidence="1">
    <location>
        <begin position="1"/>
        <end position="27"/>
    </location>
</feature>
<name>A0A6A5WJV8_9PLEO</name>
<dbReference type="InterPro" id="IPR038883">
    <property type="entry name" value="AN11006-like"/>
</dbReference>
<keyword evidence="3" id="KW-1185">Reference proteome</keyword>
<gene>
    <name evidence="2" type="ORF">P154DRAFT_534077</name>
</gene>
<sequence>MAYRDGRTRCRRIKKRQSRRGRRASEQNPVLRLENGMICLDETPQHLVEVSKGNATDSLLLRLPSELRVEIFTFALTEDKPIRLRSQEQLIDHLPPCAKVNVSLLRVCRQIYADASHIYYAVNSFDFTNMRHPRLTDFHRWIHCRFPFQLDSIQDIRVEPVQYWSRFGRNSVRYMLPAIKKLRFSEPRFPPADTTQWQIIQETERGNPGVEIIVSVSLSYTGSEE</sequence>
<evidence type="ECO:0000313" key="2">
    <source>
        <dbReference type="EMBL" id="KAF2001224.1"/>
    </source>
</evidence>
<accession>A0A6A5WJV8</accession>
<reference evidence="2" key="1">
    <citation type="journal article" date="2020" name="Stud. Mycol.">
        <title>101 Dothideomycetes genomes: a test case for predicting lifestyles and emergence of pathogens.</title>
        <authorList>
            <person name="Haridas S."/>
            <person name="Albert R."/>
            <person name="Binder M."/>
            <person name="Bloem J."/>
            <person name="Labutti K."/>
            <person name="Salamov A."/>
            <person name="Andreopoulos B."/>
            <person name="Baker S."/>
            <person name="Barry K."/>
            <person name="Bills G."/>
            <person name="Bluhm B."/>
            <person name="Cannon C."/>
            <person name="Castanera R."/>
            <person name="Culley D."/>
            <person name="Daum C."/>
            <person name="Ezra D."/>
            <person name="Gonzalez J."/>
            <person name="Henrissat B."/>
            <person name="Kuo A."/>
            <person name="Liang C."/>
            <person name="Lipzen A."/>
            <person name="Lutzoni F."/>
            <person name="Magnuson J."/>
            <person name="Mondo S."/>
            <person name="Nolan M."/>
            <person name="Ohm R."/>
            <person name="Pangilinan J."/>
            <person name="Park H.-J."/>
            <person name="Ramirez L."/>
            <person name="Alfaro M."/>
            <person name="Sun H."/>
            <person name="Tritt A."/>
            <person name="Yoshinaga Y."/>
            <person name="Zwiers L.-H."/>
            <person name="Turgeon B."/>
            <person name="Goodwin S."/>
            <person name="Spatafora J."/>
            <person name="Crous P."/>
            <person name="Grigoriev I."/>
        </authorList>
    </citation>
    <scope>NUCLEOTIDE SEQUENCE</scope>
    <source>
        <strain evidence="2">CBS 123094</strain>
    </source>
</reference>
<evidence type="ECO:0000313" key="3">
    <source>
        <dbReference type="Proteomes" id="UP000799779"/>
    </source>
</evidence>
<proteinExistence type="predicted"/>
<organism evidence="2 3">
    <name type="scientific">Amniculicola lignicola CBS 123094</name>
    <dbReference type="NCBI Taxonomy" id="1392246"/>
    <lineage>
        <taxon>Eukaryota</taxon>
        <taxon>Fungi</taxon>
        <taxon>Dikarya</taxon>
        <taxon>Ascomycota</taxon>
        <taxon>Pezizomycotina</taxon>
        <taxon>Dothideomycetes</taxon>
        <taxon>Pleosporomycetidae</taxon>
        <taxon>Pleosporales</taxon>
        <taxon>Amniculicolaceae</taxon>
        <taxon>Amniculicola</taxon>
    </lineage>
</organism>
<dbReference type="PANTHER" id="PTHR42085:SF1">
    <property type="entry name" value="F-BOX DOMAIN-CONTAINING PROTEIN"/>
    <property type="match status" value="1"/>
</dbReference>
<dbReference type="Proteomes" id="UP000799779">
    <property type="component" value="Unassembled WGS sequence"/>
</dbReference>
<dbReference type="PANTHER" id="PTHR42085">
    <property type="entry name" value="F-BOX DOMAIN-CONTAINING PROTEIN"/>
    <property type="match status" value="1"/>
</dbReference>
<protein>
    <recommendedName>
        <fullName evidence="4">F-box domain-containing protein</fullName>
    </recommendedName>
</protein>
<evidence type="ECO:0008006" key="4">
    <source>
        <dbReference type="Google" id="ProtNLM"/>
    </source>
</evidence>
<feature type="compositionally biased region" description="Basic residues" evidence="1">
    <location>
        <begin position="9"/>
        <end position="22"/>
    </location>
</feature>
<evidence type="ECO:0000256" key="1">
    <source>
        <dbReference type="SAM" id="MobiDB-lite"/>
    </source>
</evidence>